<reference evidence="2" key="2">
    <citation type="submission" date="2020-06" db="EMBL/GenBank/DDBJ databases">
        <title>Helianthus annuus Genome sequencing and assembly Release 2.</title>
        <authorList>
            <person name="Gouzy J."/>
            <person name="Langlade N."/>
            <person name="Munos S."/>
        </authorList>
    </citation>
    <scope>NUCLEOTIDE SEQUENCE</scope>
    <source>
        <tissue evidence="2">Leaves</tissue>
    </source>
</reference>
<dbReference type="Gramene" id="mRNA:HanXRQr2_Chr04g0148791">
    <property type="protein sequence ID" value="CDS:HanXRQr2_Chr04g0148791.1"/>
    <property type="gene ID" value="HanXRQr2_Chr04g0148791"/>
</dbReference>
<proteinExistence type="predicted"/>
<feature type="region of interest" description="Disordered" evidence="1">
    <location>
        <begin position="125"/>
        <end position="168"/>
    </location>
</feature>
<sequence length="323" mass="36294">MESTSTIYTNSSNTTANIADRVVLQLLTQNNFNNDDDIFTFTDDNDNNTAKGDVSTIPHTETVNLIEDEDEQEFEFPVMCTDSNLFQISSEFVSGDQISPRYPLFDQNLLTSDLDLDIFNGVDSLKTDSESKSKPKPSDGDINLRNDVNTSKTEVDNGVNTLQTESEQPLAKQLSLMKLFDETRETMSDSSSETDDLAGITPDTYCVWKPDSNPRRKQSKHKKSNSISIGNTSNRWKVRDLLKRSYSDDGYSTGKEKDSPVFIFIPPVSPEKVKQIGKTVKLKNIPAYKFTKTERNIPANKPYLPYREDQLAAYANFTAAKNG</sequence>
<keyword evidence="3" id="KW-1185">Reference proteome</keyword>
<dbReference type="Pfam" id="PF07816">
    <property type="entry name" value="DUF1645"/>
    <property type="match status" value="1"/>
</dbReference>
<organism evidence="2 3">
    <name type="scientific">Helianthus annuus</name>
    <name type="common">Common sunflower</name>
    <dbReference type="NCBI Taxonomy" id="4232"/>
    <lineage>
        <taxon>Eukaryota</taxon>
        <taxon>Viridiplantae</taxon>
        <taxon>Streptophyta</taxon>
        <taxon>Embryophyta</taxon>
        <taxon>Tracheophyta</taxon>
        <taxon>Spermatophyta</taxon>
        <taxon>Magnoliopsida</taxon>
        <taxon>eudicotyledons</taxon>
        <taxon>Gunneridae</taxon>
        <taxon>Pentapetalae</taxon>
        <taxon>asterids</taxon>
        <taxon>campanulids</taxon>
        <taxon>Asterales</taxon>
        <taxon>Asteraceae</taxon>
        <taxon>Asteroideae</taxon>
        <taxon>Heliantheae alliance</taxon>
        <taxon>Heliantheae</taxon>
        <taxon>Helianthus</taxon>
    </lineage>
</organism>
<dbReference type="PANTHER" id="PTHR33095:SF127">
    <property type="entry name" value="OS05G0578100 PROTEIN"/>
    <property type="match status" value="1"/>
</dbReference>
<evidence type="ECO:0000313" key="2">
    <source>
        <dbReference type="EMBL" id="KAF5808723.1"/>
    </source>
</evidence>
<evidence type="ECO:0000256" key="1">
    <source>
        <dbReference type="SAM" id="MobiDB-lite"/>
    </source>
</evidence>
<feature type="compositionally biased region" description="Polar residues" evidence="1">
    <location>
        <begin position="146"/>
        <end position="167"/>
    </location>
</feature>
<dbReference type="InterPro" id="IPR012442">
    <property type="entry name" value="DUF1645_plant"/>
</dbReference>
<reference evidence="2" key="1">
    <citation type="journal article" date="2017" name="Nature">
        <title>The sunflower genome provides insights into oil metabolism, flowering and Asterid evolution.</title>
        <authorList>
            <person name="Badouin H."/>
            <person name="Gouzy J."/>
            <person name="Grassa C.J."/>
            <person name="Murat F."/>
            <person name="Staton S.E."/>
            <person name="Cottret L."/>
            <person name="Lelandais-Briere C."/>
            <person name="Owens G.L."/>
            <person name="Carrere S."/>
            <person name="Mayjonade B."/>
            <person name="Legrand L."/>
            <person name="Gill N."/>
            <person name="Kane N.C."/>
            <person name="Bowers J.E."/>
            <person name="Hubner S."/>
            <person name="Bellec A."/>
            <person name="Berard A."/>
            <person name="Berges H."/>
            <person name="Blanchet N."/>
            <person name="Boniface M.C."/>
            <person name="Brunel D."/>
            <person name="Catrice O."/>
            <person name="Chaidir N."/>
            <person name="Claudel C."/>
            <person name="Donnadieu C."/>
            <person name="Faraut T."/>
            <person name="Fievet G."/>
            <person name="Helmstetter N."/>
            <person name="King M."/>
            <person name="Knapp S.J."/>
            <person name="Lai Z."/>
            <person name="Le Paslier M.C."/>
            <person name="Lippi Y."/>
            <person name="Lorenzon L."/>
            <person name="Mandel J.R."/>
            <person name="Marage G."/>
            <person name="Marchand G."/>
            <person name="Marquand E."/>
            <person name="Bret-Mestries E."/>
            <person name="Morien E."/>
            <person name="Nambeesan S."/>
            <person name="Nguyen T."/>
            <person name="Pegot-Espagnet P."/>
            <person name="Pouilly N."/>
            <person name="Raftis F."/>
            <person name="Sallet E."/>
            <person name="Schiex T."/>
            <person name="Thomas J."/>
            <person name="Vandecasteele C."/>
            <person name="Vares D."/>
            <person name="Vear F."/>
            <person name="Vautrin S."/>
            <person name="Crespi M."/>
            <person name="Mangin B."/>
            <person name="Burke J.M."/>
            <person name="Salse J."/>
            <person name="Munos S."/>
            <person name="Vincourt P."/>
            <person name="Rieseberg L.H."/>
            <person name="Langlade N.B."/>
        </authorList>
    </citation>
    <scope>NUCLEOTIDE SEQUENCE</scope>
    <source>
        <tissue evidence="2">Leaves</tissue>
    </source>
</reference>
<dbReference type="OrthoDB" id="666789at2759"/>
<feature type="compositionally biased region" description="Basic residues" evidence="1">
    <location>
        <begin position="215"/>
        <end position="224"/>
    </location>
</feature>
<feature type="region of interest" description="Disordered" evidence="1">
    <location>
        <begin position="203"/>
        <end position="230"/>
    </location>
</feature>
<dbReference type="PANTHER" id="PTHR33095">
    <property type="entry name" value="OS07G0619500 PROTEIN"/>
    <property type="match status" value="1"/>
</dbReference>
<accession>A0A9K3J4R0</accession>
<name>A0A9K3J4R0_HELAN</name>
<feature type="compositionally biased region" description="Basic and acidic residues" evidence="1">
    <location>
        <begin position="125"/>
        <end position="144"/>
    </location>
</feature>
<comment type="caution">
    <text evidence="2">The sequence shown here is derived from an EMBL/GenBank/DDBJ whole genome shotgun (WGS) entry which is preliminary data.</text>
</comment>
<dbReference type="Proteomes" id="UP000215914">
    <property type="component" value="Unassembled WGS sequence"/>
</dbReference>
<dbReference type="AlphaFoldDB" id="A0A9K3J4R0"/>
<gene>
    <name evidence="2" type="ORF">HanXRQr2_Chr04g0148791</name>
</gene>
<dbReference type="EMBL" id="MNCJ02000319">
    <property type="protein sequence ID" value="KAF5808723.1"/>
    <property type="molecule type" value="Genomic_DNA"/>
</dbReference>
<evidence type="ECO:0000313" key="3">
    <source>
        <dbReference type="Proteomes" id="UP000215914"/>
    </source>
</evidence>
<protein>
    <submittedName>
        <fullName evidence="2">Uncharacterized protein</fullName>
    </submittedName>
</protein>